<dbReference type="PANTHER" id="PTHR24123">
    <property type="entry name" value="ANKYRIN REPEAT-CONTAINING"/>
    <property type="match status" value="1"/>
</dbReference>
<evidence type="ECO:0000313" key="4">
    <source>
        <dbReference type="EMBL" id="KAJ5072229.1"/>
    </source>
</evidence>
<dbReference type="InterPro" id="IPR036770">
    <property type="entry name" value="Ankyrin_rpt-contain_sf"/>
</dbReference>
<dbReference type="InterPro" id="IPR000210">
    <property type="entry name" value="BTB/POZ_dom"/>
</dbReference>
<dbReference type="PROSITE" id="PS50097">
    <property type="entry name" value="BTB"/>
    <property type="match status" value="1"/>
</dbReference>
<proteinExistence type="predicted"/>
<dbReference type="Gene3D" id="1.25.40.20">
    <property type="entry name" value="Ankyrin repeat-containing domain"/>
    <property type="match status" value="2"/>
</dbReference>
<dbReference type="SMART" id="SM00225">
    <property type="entry name" value="BTB"/>
    <property type="match status" value="1"/>
</dbReference>
<name>A0A9Q0LGZ0_ANAIG</name>
<dbReference type="Pfam" id="PF12796">
    <property type="entry name" value="Ank_2"/>
    <property type="match status" value="1"/>
</dbReference>
<dbReference type="Pfam" id="PF00651">
    <property type="entry name" value="BTB"/>
    <property type="match status" value="1"/>
</dbReference>
<dbReference type="PANTHER" id="PTHR24123:SF128">
    <property type="entry name" value="ANK_REP_REGION DOMAIN-CONTAINING PROTEIN"/>
    <property type="match status" value="1"/>
</dbReference>
<sequence length="640" mass="74608">MKNTPNPSLLKLIPKKPFKKFQKFKNLKEVKEFYTLLQSSGFLEKIKPSIYRTSKQKKPILKNTSLHNLCENKNVDIPMIQFLLDNGNSLNEEKEMTPFHVLCMNKSVTVDLLKFCLDNNAILKESYITPFHLLCTNKSVTLPMIKLFPLSILDPKKPIVSPLQYLCENESINIEILEYFVSKGCDFKRVNVSLLYFLARNKSVTFEMLKLLIDNGAEINNNSTTPFHNLCGNPSVTIEMMKLLLENGAEIATQTYTTFHSLCGNPSITIEMMKFLLENGAKMNTQTATPLTILCNNEKITVELLDTFISESLSRNEKCSLGQGLFLESKALNIEIIEYLFEKSPDLIPFDAVDLVYRNSKIKNEENTKIIDYLVDKGYINPSKNDKEKIIENVFEDNLELFRETAESFHEDFLNLFERSEFTDFQISKFKVHRLMIEIRTGKKAEEVREILSKFTEEEVKAILIWIYTGKVEYQKKSTSIFEEKENISKNFFDILTEIGISNPQKRSLKEDIMKLYYDEESKDFVIEVQEKEIKVHKLILQTRSELFRQMFLLVQDDSNRTKDYTGKNFHSMNLLVKFLYSDKLNPEDEDYLIVQTKKDSDPDFDFNFLVDFFQLNPKSKLNYYEERVDPSTILGDFFD</sequence>
<dbReference type="Proteomes" id="UP001149090">
    <property type="component" value="Unassembled WGS sequence"/>
</dbReference>
<dbReference type="InterPro" id="IPR002110">
    <property type="entry name" value="Ankyrin_rpt"/>
</dbReference>
<keyword evidence="1" id="KW-0677">Repeat</keyword>
<feature type="domain" description="BTB" evidence="3">
    <location>
        <begin position="523"/>
        <end position="589"/>
    </location>
</feature>
<dbReference type="InterPro" id="IPR051165">
    <property type="entry name" value="Multifunctional_ANK_Repeat"/>
</dbReference>
<keyword evidence="2" id="KW-0040">ANK repeat</keyword>
<dbReference type="SUPFAM" id="SSF54695">
    <property type="entry name" value="POZ domain"/>
    <property type="match status" value="1"/>
</dbReference>
<evidence type="ECO:0000256" key="1">
    <source>
        <dbReference type="ARBA" id="ARBA00022737"/>
    </source>
</evidence>
<evidence type="ECO:0000256" key="2">
    <source>
        <dbReference type="ARBA" id="ARBA00023043"/>
    </source>
</evidence>
<gene>
    <name evidence="4" type="ORF">M0811_09609</name>
</gene>
<dbReference type="EMBL" id="JAPDFW010000082">
    <property type="protein sequence ID" value="KAJ5072229.1"/>
    <property type="molecule type" value="Genomic_DNA"/>
</dbReference>
<dbReference type="SMART" id="SM00248">
    <property type="entry name" value="ANK"/>
    <property type="match status" value="7"/>
</dbReference>
<evidence type="ECO:0000313" key="5">
    <source>
        <dbReference type="Proteomes" id="UP001149090"/>
    </source>
</evidence>
<keyword evidence="5" id="KW-1185">Reference proteome</keyword>
<protein>
    <submittedName>
        <fullName evidence="4">Ankyrin repeat-containing</fullName>
    </submittedName>
</protein>
<comment type="caution">
    <text evidence="4">The sequence shown here is derived from an EMBL/GenBank/DDBJ whole genome shotgun (WGS) entry which is preliminary data.</text>
</comment>
<dbReference type="Gene3D" id="3.30.710.10">
    <property type="entry name" value="Potassium Channel Kv1.1, Chain A"/>
    <property type="match status" value="1"/>
</dbReference>
<evidence type="ECO:0000259" key="3">
    <source>
        <dbReference type="PROSITE" id="PS50097"/>
    </source>
</evidence>
<dbReference type="InterPro" id="IPR011333">
    <property type="entry name" value="SKP1/BTB/POZ_sf"/>
</dbReference>
<organism evidence="4 5">
    <name type="scientific">Anaeramoeba ignava</name>
    <name type="common">Anaerobic marine amoeba</name>
    <dbReference type="NCBI Taxonomy" id="1746090"/>
    <lineage>
        <taxon>Eukaryota</taxon>
        <taxon>Metamonada</taxon>
        <taxon>Anaeramoebidae</taxon>
        <taxon>Anaeramoeba</taxon>
    </lineage>
</organism>
<dbReference type="CDD" id="cd18186">
    <property type="entry name" value="BTB_POZ_ZBTB_KLHL-like"/>
    <property type="match status" value="1"/>
</dbReference>
<reference evidence="4" key="1">
    <citation type="submission" date="2022-10" db="EMBL/GenBank/DDBJ databases">
        <title>Novel sulphate-reducing endosymbionts in the free-living metamonad Anaeramoeba.</title>
        <authorList>
            <person name="Jerlstrom-Hultqvist J."/>
            <person name="Cepicka I."/>
            <person name="Gallot-Lavallee L."/>
            <person name="Salas-Leiva D."/>
            <person name="Curtis B.A."/>
            <person name="Zahonova K."/>
            <person name="Pipaliya S."/>
            <person name="Dacks J."/>
            <person name="Roger A.J."/>
        </authorList>
    </citation>
    <scope>NUCLEOTIDE SEQUENCE</scope>
    <source>
        <strain evidence="4">BMAN</strain>
    </source>
</reference>
<dbReference type="SUPFAM" id="SSF48403">
    <property type="entry name" value="Ankyrin repeat"/>
    <property type="match status" value="1"/>
</dbReference>
<accession>A0A9Q0LGZ0</accession>
<dbReference type="AlphaFoldDB" id="A0A9Q0LGZ0"/>